<dbReference type="KEGG" id="dan:6503296"/>
<dbReference type="PANTHER" id="PTHR20898:SF0">
    <property type="entry name" value="DAEDALUS ON 3-RELATED"/>
    <property type="match status" value="1"/>
</dbReference>
<proteinExistence type="predicted"/>
<evidence type="ECO:0000313" key="2">
    <source>
        <dbReference type="EMBL" id="EDV30589.2"/>
    </source>
</evidence>
<accession>B3N1X9</accession>
<feature type="chain" id="PRO_5006455075" evidence="1">
    <location>
        <begin position="22"/>
        <end position="179"/>
    </location>
</feature>
<dbReference type="PANTHER" id="PTHR20898">
    <property type="entry name" value="DAEDALUS ON 3-RELATED-RELATED"/>
    <property type="match status" value="1"/>
</dbReference>
<feature type="signal peptide" evidence="1">
    <location>
        <begin position="1"/>
        <end position="21"/>
    </location>
</feature>
<organism evidence="2 3">
    <name type="scientific">Drosophila ananassae</name>
    <name type="common">Fruit fly</name>
    <dbReference type="NCBI Taxonomy" id="7217"/>
    <lineage>
        <taxon>Eukaryota</taxon>
        <taxon>Metazoa</taxon>
        <taxon>Ecdysozoa</taxon>
        <taxon>Arthropoda</taxon>
        <taxon>Hexapoda</taxon>
        <taxon>Insecta</taxon>
        <taxon>Pterygota</taxon>
        <taxon>Neoptera</taxon>
        <taxon>Endopterygota</taxon>
        <taxon>Diptera</taxon>
        <taxon>Brachycera</taxon>
        <taxon>Muscomorpha</taxon>
        <taxon>Ephydroidea</taxon>
        <taxon>Drosophilidae</taxon>
        <taxon>Drosophila</taxon>
        <taxon>Sophophora</taxon>
    </lineage>
</organism>
<name>B3N1X9_DROAN</name>
<dbReference type="EMBL" id="CH902667">
    <property type="protein sequence ID" value="EDV30589.2"/>
    <property type="molecule type" value="Genomic_DNA"/>
</dbReference>
<dbReference type="HOGENOM" id="CLU_116900_0_0_1"/>
<dbReference type="SMART" id="SM00697">
    <property type="entry name" value="DM8"/>
    <property type="match status" value="1"/>
</dbReference>
<keyword evidence="3" id="KW-1185">Reference proteome</keyword>
<evidence type="ECO:0000256" key="1">
    <source>
        <dbReference type="SAM" id="SignalP"/>
    </source>
</evidence>
<dbReference type="InterPro" id="IPR010512">
    <property type="entry name" value="DUF1091"/>
</dbReference>
<dbReference type="Pfam" id="PF06477">
    <property type="entry name" value="DUF1091"/>
    <property type="match status" value="1"/>
</dbReference>
<evidence type="ECO:0000313" key="3">
    <source>
        <dbReference type="Proteomes" id="UP000007801"/>
    </source>
</evidence>
<dbReference type="OrthoDB" id="7727171at2759"/>
<gene>
    <name evidence="2" type="primary">Dana\GF20594</name>
    <name evidence="2" type="synonym">dana_GLEANR_3460</name>
    <name evidence="2" type="ORF">GF20594</name>
</gene>
<dbReference type="InParanoid" id="B3N1X9"/>
<protein>
    <submittedName>
        <fullName evidence="2">Uncharacterized protein</fullName>
    </submittedName>
</protein>
<dbReference type="AlphaFoldDB" id="B3N1X9"/>
<sequence length="179" mass="21296">MCSRLYFVMLLVAVAKFPLEAGCRFEFTNVNCTSFDKKFGEFEYCFLKSVNRSYKYLSAKLQLYQLPITKILINLVMWKRYNGYKPFLYNITVDFCKFINNRKSNPVANFVFESYQSFSNLNHSCPFNHDLIMDKLSIEIMNHRMTKILPFPEGDYLFETTWFRSRARTFVIKIYGTLS</sequence>
<reference evidence="2 3" key="1">
    <citation type="journal article" date="2007" name="Nature">
        <title>Evolution of genes and genomes on the Drosophila phylogeny.</title>
        <authorList>
            <consortium name="Drosophila 12 Genomes Consortium"/>
            <person name="Clark A.G."/>
            <person name="Eisen M.B."/>
            <person name="Smith D.R."/>
            <person name="Bergman C.M."/>
            <person name="Oliver B."/>
            <person name="Markow T.A."/>
            <person name="Kaufman T.C."/>
            <person name="Kellis M."/>
            <person name="Gelbart W."/>
            <person name="Iyer V.N."/>
            <person name="Pollard D.A."/>
            <person name="Sackton T.B."/>
            <person name="Larracuente A.M."/>
            <person name="Singh N.D."/>
            <person name="Abad J.P."/>
            <person name="Abt D.N."/>
            <person name="Adryan B."/>
            <person name="Aguade M."/>
            <person name="Akashi H."/>
            <person name="Anderson W.W."/>
            <person name="Aquadro C.F."/>
            <person name="Ardell D.H."/>
            <person name="Arguello R."/>
            <person name="Artieri C.G."/>
            <person name="Barbash D.A."/>
            <person name="Barker D."/>
            <person name="Barsanti P."/>
            <person name="Batterham P."/>
            <person name="Batzoglou S."/>
            <person name="Begun D."/>
            <person name="Bhutkar A."/>
            <person name="Blanco E."/>
            <person name="Bosak S.A."/>
            <person name="Bradley R.K."/>
            <person name="Brand A.D."/>
            <person name="Brent M.R."/>
            <person name="Brooks A.N."/>
            <person name="Brown R.H."/>
            <person name="Butlin R.K."/>
            <person name="Caggese C."/>
            <person name="Calvi B.R."/>
            <person name="Bernardo de Carvalho A."/>
            <person name="Caspi A."/>
            <person name="Castrezana S."/>
            <person name="Celniker S.E."/>
            <person name="Chang J.L."/>
            <person name="Chapple C."/>
            <person name="Chatterji S."/>
            <person name="Chinwalla A."/>
            <person name="Civetta A."/>
            <person name="Clifton S.W."/>
            <person name="Comeron J.M."/>
            <person name="Costello J.C."/>
            <person name="Coyne J.A."/>
            <person name="Daub J."/>
            <person name="David R.G."/>
            <person name="Delcher A.L."/>
            <person name="Delehaunty K."/>
            <person name="Do C.B."/>
            <person name="Ebling H."/>
            <person name="Edwards K."/>
            <person name="Eickbush T."/>
            <person name="Evans J.D."/>
            <person name="Filipski A."/>
            <person name="Findeiss S."/>
            <person name="Freyhult E."/>
            <person name="Fulton L."/>
            <person name="Fulton R."/>
            <person name="Garcia A.C."/>
            <person name="Gardiner A."/>
            <person name="Garfield D.A."/>
            <person name="Garvin B.E."/>
            <person name="Gibson G."/>
            <person name="Gilbert D."/>
            <person name="Gnerre S."/>
            <person name="Godfrey J."/>
            <person name="Good R."/>
            <person name="Gotea V."/>
            <person name="Gravely B."/>
            <person name="Greenberg A.J."/>
            <person name="Griffiths-Jones S."/>
            <person name="Gross S."/>
            <person name="Guigo R."/>
            <person name="Gustafson E.A."/>
            <person name="Haerty W."/>
            <person name="Hahn M.W."/>
            <person name="Halligan D.L."/>
            <person name="Halpern A.L."/>
            <person name="Halter G.M."/>
            <person name="Han M.V."/>
            <person name="Heger A."/>
            <person name="Hillier L."/>
            <person name="Hinrichs A.S."/>
            <person name="Holmes I."/>
            <person name="Hoskins R.A."/>
            <person name="Hubisz M.J."/>
            <person name="Hultmark D."/>
            <person name="Huntley M.A."/>
            <person name="Jaffe D.B."/>
            <person name="Jagadeeshan S."/>
            <person name="Jeck W.R."/>
            <person name="Johnson J."/>
            <person name="Jones C.D."/>
            <person name="Jordan W.C."/>
            <person name="Karpen G.H."/>
            <person name="Kataoka E."/>
            <person name="Keightley P.D."/>
            <person name="Kheradpour P."/>
            <person name="Kirkness E.F."/>
            <person name="Koerich L.B."/>
            <person name="Kristiansen K."/>
            <person name="Kudrna D."/>
            <person name="Kulathinal R.J."/>
            <person name="Kumar S."/>
            <person name="Kwok R."/>
            <person name="Lander E."/>
            <person name="Langley C.H."/>
            <person name="Lapoint R."/>
            <person name="Lazzaro B.P."/>
            <person name="Lee S.J."/>
            <person name="Levesque L."/>
            <person name="Li R."/>
            <person name="Lin C.F."/>
            <person name="Lin M.F."/>
            <person name="Lindblad-Toh K."/>
            <person name="Llopart A."/>
            <person name="Long M."/>
            <person name="Low L."/>
            <person name="Lozovsky E."/>
            <person name="Lu J."/>
            <person name="Luo M."/>
            <person name="Machado C.A."/>
            <person name="Makalowski W."/>
            <person name="Marzo M."/>
            <person name="Matsuda M."/>
            <person name="Matzkin L."/>
            <person name="McAllister B."/>
            <person name="McBride C.S."/>
            <person name="McKernan B."/>
            <person name="McKernan K."/>
            <person name="Mendez-Lago M."/>
            <person name="Minx P."/>
            <person name="Mollenhauer M.U."/>
            <person name="Montooth K."/>
            <person name="Mount S.M."/>
            <person name="Mu X."/>
            <person name="Myers E."/>
            <person name="Negre B."/>
            <person name="Newfeld S."/>
            <person name="Nielsen R."/>
            <person name="Noor M.A."/>
            <person name="O'Grady P."/>
            <person name="Pachter L."/>
            <person name="Papaceit M."/>
            <person name="Parisi M.J."/>
            <person name="Parisi M."/>
            <person name="Parts L."/>
            <person name="Pedersen J.S."/>
            <person name="Pesole G."/>
            <person name="Phillippy A.M."/>
            <person name="Ponting C.P."/>
            <person name="Pop M."/>
            <person name="Porcelli D."/>
            <person name="Powell J.R."/>
            <person name="Prohaska S."/>
            <person name="Pruitt K."/>
            <person name="Puig M."/>
            <person name="Quesneville H."/>
            <person name="Ram K.R."/>
            <person name="Rand D."/>
            <person name="Rasmussen M.D."/>
            <person name="Reed L.K."/>
            <person name="Reenan R."/>
            <person name="Reily A."/>
            <person name="Remington K.A."/>
            <person name="Rieger T.T."/>
            <person name="Ritchie M.G."/>
            <person name="Robin C."/>
            <person name="Rogers Y.H."/>
            <person name="Rohde C."/>
            <person name="Rozas J."/>
            <person name="Rubenfield M.J."/>
            <person name="Ruiz A."/>
            <person name="Russo S."/>
            <person name="Salzberg S.L."/>
            <person name="Sanchez-Gracia A."/>
            <person name="Saranga D.J."/>
            <person name="Sato H."/>
            <person name="Schaeffer S.W."/>
            <person name="Schatz M.C."/>
            <person name="Schlenke T."/>
            <person name="Schwartz R."/>
            <person name="Segarra C."/>
            <person name="Singh R.S."/>
            <person name="Sirot L."/>
            <person name="Sirota M."/>
            <person name="Sisneros N.B."/>
            <person name="Smith C.D."/>
            <person name="Smith T.F."/>
            <person name="Spieth J."/>
            <person name="Stage D.E."/>
            <person name="Stark A."/>
            <person name="Stephan W."/>
            <person name="Strausberg R.L."/>
            <person name="Strempel S."/>
            <person name="Sturgill D."/>
            <person name="Sutton G."/>
            <person name="Sutton G.G."/>
            <person name="Tao W."/>
            <person name="Teichmann S."/>
            <person name="Tobari Y.N."/>
            <person name="Tomimura Y."/>
            <person name="Tsolas J.M."/>
            <person name="Valente V.L."/>
            <person name="Venter E."/>
            <person name="Venter J.C."/>
            <person name="Vicario S."/>
            <person name="Vieira F.G."/>
            <person name="Vilella A.J."/>
            <person name="Villasante A."/>
            <person name="Walenz B."/>
            <person name="Wang J."/>
            <person name="Wasserman M."/>
            <person name="Watts T."/>
            <person name="Wilson D."/>
            <person name="Wilson R.K."/>
            <person name="Wing R.A."/>
            <person name="Wolfner M.F."/>
            <person name="Wong A."/>
            <person name="Wong G.K."/>
            <person name="Wu C.I."/>
            <person name="Wu G."/>
            <person name="Yamamoto D."/>
            <person name="Yang H.P."/>
            <person name="Yang S.P."/>
            <person name="Yorke J.A."/>
            <person name="Yoshida K."/>
            <person name="Zdobnov E."/>
            <person name="Zhang P."/>
            <person name="Zhang Y."/>
            <person name="Zimin A.V."/>
            <person name="Baldwin J."/>
            <person name="Abdouelleil A."/>
            <person name="Abdulkadir J."/>
            <person name="Abebe A."/>
            <person name="Abera B."/>
            <person name="Abreu J."/>
            <person name="Acer S.C."/>
            <person name="Aftuck L."/>
            <person name="Alexander A."/>
            <person name="An P."/>
            <person name="Anderson E."/>
            <person name="Anderson S."/>
            <person name="Arachi H."/>
            <person name="Azer M."/>
            <person name="Bachantsang P."/>
            <person name="Barry A."/>
            <person name="Bayul T."/>
            <person name="Berlin A."/>
            <person name="Bessette D."/>
            <person name="Bloom T."/>
            <person name="Blye J."/>
            <person name="Boguslavskiy L."/>
            <person name="Bonnet C."/>
            <person name="Boukhgalter B."/>
            <person name="Bourzgui I."/>
            <person name="Brown A."/>
            <person name="Cahill P."/>
            <person name="Channer S."/>
            <person name="Cheshatsang Y."/>
            <person name="Chuda L."/>
            <person name="Citroen M."/>
            <person name="Collymore A."/>
            <person name="Cooke P."/>
            <person name="Costello M."/>
            <person name="D'Aco K."/>
            <person name="Daza R."/>
            <person name="De Haan G."/>
            <person name="DeGray S."/>
            <person name="DeMaso C."/>
            <person name="Dhargay N."/>
            <person name="Dooley K."/>
            <person name="Dooley E."/>
            <person name="Doricent M."/>
            <person name="Dorje P."/>
            <person name="Dorjee K."/>
            <person name="Dupes A."/>
            <person name="Elong R."/>
            <person name="Falk J."/>
            <person name="Farina A."/>
            <person name="Faro S."/>
            <person name="Ferguson D."/>
            <person name="Fisher S."/>
            <person name="Foley C.D."/>
            <person name="Franke A."/>
            <person name="Friedrich D."/>
            <person name="Gadbois L."/>
            <person name="Gearin G."/>
            <person name="Gearin C.R."/>
            <person name="Giannoukos G."/>
            <person name="Goode T."/>
            <person name="Graham J."/>
            <person name="Grandbois E."/>
            <person name="Grewal S."/>
            <person name="Gyaltsen K."/>
            <person name="Hafez N."/>
            <person name="Hagos B."/>
            <person name="Hall J."/>
            <person name="Henson C."/>
            <person name="Hollinger A."/>
            <person name="Honan T."/>
            <person name="Huard M.D."/>
            <person name="Hughes L."/>
            <person name="Hurhula B."/>
            <person name="Husby M.E."/>
            <person name="Kamat A."/>
            <person name="Kanga B."/>
            <person name="Kashin S."/>
            <person name="Khazanovich D."/>
            <person name="Kisner P."/>
            <person name="Lance K."/>
            <person name="Lara M."/>
            <person name="Lee W."/>
            <person name="Lennon N."/>
            <person name="Letendre F."/>
            <person name="LeVine R."/>
            <person name="Lipovsky A."/>
            <person name="Liu X."/>
            <person name="Liu J."/>
            <person name="Liu S."/>
            <person name="Lokyitsang T."/>
            <person name="Lokyitsang Y."/>
            <person name="Lubonja R."/>
            <person name="Lui A."/>
            <person name="MacDonald P."/>
            <person name="Magnisalis V."/>
            <person name="Maru K."/>
            <person name="Matthews C."/>
            <person name="McCusker W."/>
            <person name="McDonough S."/>
            <person name="Mehta T."/>
            <person name="Meldrim J."/>
            <person name="Meneus L."/>
            <person name="Mihai O."/>
            <person name="Mihalev A."/>
            <person name="Mihova T."/>
            <person name="Mittelman R."/>
            <person name="Mlenga V."/>
            <person name="Montmayeur A."/>
            <person name="Mulrain L."/>
            <person name="Navidi A."/>
            <person name="Naylor J."/>
            <person name="Negash T."/>
            <person name="Nguyen T."/>
            <person name="Nguyen N."/>
            <person name="Nicol R."/>
            <person name="Norbu C."/>
            <person name="Norbu N."/>
            <person name="Novod N."/>
            <person name="O'Neill B."/>
            <person name="Osman S."/>
            <person name="Markiewicz E."/>
            <person name="Oyono O.L."/>
            <person name="Patti C."/>
            <person name="Phunkhang P."/>
            <person name="Pierre F."/>
            <person name="Priest M."/>
            <person name="Raghuraman S."/>
            <person name="Rege F."/>
            <person name="Reyes R."/>
            <person name="Rise C."/>
            <person name="Rogov P."/>
            <person name="Ross K."/>
            <person name="Ryan E."/>
            <person name="Settipalli S."/>
            <person name="Shea T."/>
            <person name="Sherpa N."/>
            <person name="Shi L."/>
            <person name="Shih D."/>
            <person name="Sparrow T."/>
            <person name="Spaulding J."/>
            <person name="Stalker J."/>
            <person name="Stange-Thomann N."/>
            <person name="Stavropoulos S."/>
            <person name="Stone C."/>
            <person name="Strader C."/>
            <person name="Tesfaye S."/>
            <person name="Thomson T."/>
            <person name="Thoulutsang Y."/>
            <person name="Thoulutsang D."/>
            <person name="Topham K."/>
            <person name="Topping I."/>
            <person name="Tsamla T."/>
            <person name="Vassiliev H."/>
            <person name="Vo A."/>
            <person name="Wangchuk T."/>
            <person name="Wangdi T."/>
            <person name="Weiand M."/>
            <person name="Wilkinson J."/>
            <person name="Wilson A."/>
            <person name="Yadav S."/>
            <person name="Young G."/>
            <person name="Yu Q."/>
            <person name="Zembek L."/>
            <person name="Zhong D."/>
            <person name="Zimmer A."/>
            <person name="Zwirko Z."/>
            <person name="Jaffe D.B."/>
            <person name="Alvarez P."/>
            <person name="Brockman W."/>
            <person name="Butler J."/>
            <person name="Chin C."/>
            <person name="Gnerre S."/>
            <person name="Grabherr M."/>
            <person name="Kleber M."/>
            <person name="Mauceli E."/>
            <person name="MacCallum I."/>
        </authorList>
    </citation>
    <scope>NUCLEOTIDE SEQUENCE [LARGE SCALE GENOMIC DNA]</scope>
    <source>
        <strain evidence="3">Tucson 14024-0371.13</strain>
    </source>
</reference>
<keyword evidence="1" id="KW-0732">Signal</keyword>
<dbReference type="GeneID" id="6503296"/>
<dbReference type="Proteomes" id="UP000007801">
    <property type="component" value="Unassembled WGS sequence"/>
</dbReference>